<dbReference type="OrthoDB" id="9803687at2"/>
<comment type="cofactor">
    <cofactor evidence="6">
        <name>Zn(2+)</name>
        <dbReference type="ChEBI" id="CHEBI:29105"/>
    </cofactor>
    <text evidence="6">Binds 1 zinc ion per subunit.</text>
</comment>
<dbReference type="InterPro" id="IPR003726">
    <property type="entry name" value="HCY_dom"/>
</dbReference>
<evidence type="ECO:0000256" key="4">
    <source>
        <dbReference type="ARBA" id="ARBA00022833"/>
    </source>
</evidence>
<feature type="domain" description="Hcy-binding" evidence="8">
    <location>
        <begin position="1"/>
        <end position="285"/>
    </location>
</feature>
<feature type="binding site" evidence="6 7">
    <location>
        <position position="270"/>
    </location>
    <ligand>
        <name>Zn(2+)</name>
        <dbReference type="ChEBI" id="CHEBI:29105"/>
    </ligand>
</feature>
<feature type="binding site" evidence="6 7">
    <location>
        <position position="271"/>
    </location>
    <ligand>
        <name>Zn(2+)</name>
        <dbReference type="ChEBI" id="CHEBI:29105"/>
    </ligand>
</feature>
<organism evidence="9 10">
    <name type="scientific">Paracidobacterium acidisoli</name>
    <dbReference type="NCBI Taxonomy" id="2303751"/>
    <lineage>
        <taxon>Bacteria</taxon>
        <taxon>Pseudomonadati</taxon>
        <taxon>Acidobacteriota</taxon>
        <taxon>Terriglobia</taxon>
        <taxon>Terriglobales</taxon>
        <taxon>Acidobacteriaceae</taxon>
        <taxon>Paracidobacterium</taxon>
    </lineage>
</organism>
<dbReference type="NCBIfam" id="NF007020">
    <property type="entry name" value="PRK09485.1"/>
    <property type="match status" value="1"/>
</dbReference>
<accession>A0A372IMG3</accession>
<protein>
    <recommendedName>
        <fullName evidence="5">S-methylmethionine:homocysteine methyltransferase</fullName>
    </recommendedName>
</protein>
<dbReference type="GO" id="GO:0008898">
    <property type="term" value="F:S-adenosylmethionine-homocysteine S-methyltransferase activity"/>
    <property type="evidence" value="ECO:0007669"/>
    <property type="project" value="TreeGrafter"/>
</dbReference>
<dbReference type="Gene3D" id="3.20.20.330">
    <property type="entry name" value="Homocysteine-binding-like domain"/>
    <property type="match status" value="1"/>
</dbReference>
<dbReference type="PROSITE" id="PS50970">
    <property type="entry name" value="HCY"/>
    <property type="match status" value="1"/>
</dbReference>
<evidence type="ECO:0000259" key="8">
    <source>
        <dbReference type="PROSITE" id="PS50970"/>
    </source>
</evidence>
<dbReference type="AlphaFoldDB" id="A0A372IMG3"/>
<keyword evidence="2 7" id="KW-0808">Transferase</keyword>
<evidence type="ECO:0000256" key="5">
    <source>
        <dbReference type="ARBA" id="ARBA00076752"/>
    </source>
</evidence>
<evidence type="ECO:0000256" key="3">
    <source>
        <dbReference type="ARBA" id="ARBA00022723"/>
    </source>
</evidence>
<evidence type="ECO:0000256" key="6">
    <source>
        <dbReference type="PIRSR" id="PIRSR037505-2"/>
    </source>
</evidence>
<dbReference type="InterPro" id="IPR017226">
    <property type="entry name" value="BHMT-like"/>
</dbReference>
<reference evidence="9 10" key="1">
    <citation type="submission" date="2018-08" db="EMBL/GenBank/DDBJ databases">
        <title>Acidipila sp. 4G-K13, an acidobacterium isolated from forest soil.</title>
        <authorList>
            <person name="Gao Z.-H."/>
            <person name="Qiu L.-H."/>
        </authorList>
    </citation>
    <scope>NUCLEOTIDE SEQUENCE [LARGE SCALE GENOMIC DNA]</scope>
    <source>
        <strain evidence="9 10">4G-K13</strain>
    </source>
</reference>
<keyword evidence="3 6" id="KW-0479">Metal-binding</keyword>
<feature type="binding site" evidence="6 7">
    <location>
        <position position="205"/>
    </location>
    <ligand>
        <name>Zn(2+)</name>
        <dbReference type="ChEBI" id="CHEBI:29105"/>
    </ligand>
</feature>
<gene>
    <name evidence="9" type="ORF">D0Y96_14875</name>
</gene>
<dbReference type="InterPro" id="IPR051486">
    <property type="entry name" value="Hcy_S-methyltransferase"/>
</dbReference>
<evidence type="ECO:0000256" key="2">
    <source>
        <dbReference type="ARBA" id="ARBA00022679"/>
    </source>
</evidence>
<dbReference type="PANTHER" id="PTHR46015">
    <property type="entry name" value="ZGC:172121"/>
    <property type="match status" value="1"/>
</dbReference>
<dbReference type="GO" id="GO:0033528">
    <property type="term" value="P:S-methylmethionine cycle"/>
    <property type="evidence" value="ECO:0007669"/>
    <property type="project" value="TreeGrafter"/>
</dbReference>
<evidence type="ECO:0000313" key="9">
    <source>
        <dbReference type="EMBL" id="RFU15949.1"/>
    </source>
</evidence>
<keyword evidence="10" id="KW-1185">Reference proteome</keyword>
<proteinExistence type="predicted"/>
<dbReference type="PIRSF" id="PIRSF037505">
    <property type="entry name" value="Betaine_HMT"/>
    <property type="match status" value="1"/>
</dbReference>
<evidence type="ECO:0000313" key="10">
    <source>
        <dbReference type="Proteomes" id="UP000264702"/>
    </source>
</evidence>
<evidence type="ECO:0000256" key="1">
    <source>
        <dbReference type="ARBA" id="ARBA00022603"/>
    </source>
</evidence>
<keyword evidence="1 7" id="KW-0489">Methyltransferase</keyword>
<dbReference type="Pfam" id="PF02574">
    <property type="entry name" value="S-methyl_trans"/>
    <property type="match status" value="1"/>
</dbReference>
<keyword evidence="4 6" id="KW-0862">Zinc</keyword>
<dbReference type="GO" id="GO:0009086">
    <property type="term" value="P:methionine biosynthetic process"/>
    <property type="evidence" value="ECO:0007669"/>
    <property type="project" value="InterPro"/>
</dbReference>
<dbReference type="EMBL" id="QVQT01000005">
    <property type="protein sequence ID" value="RFU15949.1"/>
    <property type="molecule type" value="Genomic_DNA"/>
</dbReference>
<dbReference type="InterPro" id="IPR036589">
    <property type="entry name" value="HCY_dom_sf"/>
</dbReference>
<evidence type="ECO:0000256" key="7">
    <source>
        <dbReference type="PROSITE-ProRule" id="PRU00333"/>
    </source>
</evidence>
<dbReference type="GO" id="GO:0032259">
    <property type="term" value="P:methylation"/>
    <property type="evidence" value="ECO:0007669"/>
    <property type="project" value="UniProtKB-KW"/>
</dbReference>
<dbReference type="PANTHER" id="PTHR46015:SF1">
    <property type="entry name" value="HOMOCYSTEINE S-METHYLTRANSFERASE-LIKE ISOFORM 1"/>
    <property type="match status" value="1"/>
</dbReference>
<dbReference type="Proteomes" id="UP000264702">
    <property type="component" value="Unassembled WGS sequence"/>
</dbReference>
<dbReference type="SUPFAM" id="SSF82282">
    <property type="entry name" value="Homocysteine S-methyltransferase"/>
    <property type="match status" value="1"/>
</dbReference>
<comment type="caution">
    <text evidence="9">The sequence shown here is derived from an EMBL/GenBank/DDBJ whole genome shotgun (WGS) entry which is preliminary data.</text>
</comment>
<name>A0A372IMG3_9BACT</name>
<sequence>MATELERRGCNISGPLWSAHVLDTSPEIIAAVHLDYLRAGADCISTTSYQISAKGYAELGRPSTDADRALRQSVELAMLACERYAAENPRPIRVSASLGPYGASLHNGSEYHGRYAIGFEELIAFHGERLAVFADTAADLIAFETIPSLEEARAILTALREFPALEAWISFTCRDRFHVAHGEPFRECAALLDHSPQAIAVGVNCTPPRLITSLIEEAENGRSRPVIVYPNSGEIWDATTRSWRGESDPVHFGRMAREWYAAGAKAIGGCCRTGPAHIAAVREAWTASGAG</sequence>
<dbReference type="GO" id="GO:0008270">
    <property type="term" value="F:zinc ion binding"/>
    <property type="evidence" value="ECO:0007669"/>
    <property type="project" value="InterPro"/>
</dbReference>
<dbReference type="FunFam" id="3.20.20.330:FF:000002">
    <property type="entry name" value="Homocysteine S-methyltransferase"/>
    <property type="match status" value="1"/>
</dbReference>